<feature type="compositionally biased region" description="Polar residues" evidence="1">
    <location>
        <begin position="30"/>
        <end position="41"/>
    </location>
</feature>
<dbReference type="RefSeq" id="WP_005526701.1">
    <property type="nucleotide sequence ID" value="NZ_CAUVEC010000018.1"/>
</dbReference>
<comment type="caution">
    <text evidence="2">The sequence shown here is derived from an EMBL/GenBank/DDBJ whole genome shotgun (WGS) entry which is preliminary data.</text>
</comment>
<accession>A0A6H9XD07</accession>
<evidence type="ECO:0000313" key="3">
    <source>
        <dbReference type="Proteomes" id="UP000249886"/>
    </source>
</evidence>
<dbReference type="GeneID" id="84574634"/>
<feature type="region of interest" description="Disordered" evidence="1">
    <location>
        <begin position="30"/>
        <end position="58"/>
    </location>
</feature>
<gene>
    <name evidence="2" type="ORF">NCTC10254_00939</name>
</gene>
<name>A0A6H9XD07_9CORY</name>
<evidence type="ECO:0000256" key="1">
    <source>
        <dbReference type="SAM" id="MobiDB-lite"/>
    </source>
</evidence>
<dbReference type="AlphaFoldDB" id="A0A6H9XD07"/>
<dbReference type="Proteomes" id="UP000249886">
    <property type="component" value="Unassembled WGS sequence"/>
</dbReference>
<sequence length="223" mass="24176">MIFKLFDMIVAAIIALLGVNVPGPTIQPTASQSNATTVQPQPTGTKVTSTPATPTPTVPVPKTIGGATLPADAHPATDADLQKFMHNEWISTAYKKASLNFYESTRFILKGNELDSRQANGNNATPNDVGFIPDDARSFTGIPVCNTAVSWAAFEKNVMQVYWGPMTEKACGDETLLDEDIMKHFSSRPSLYFNADATYVYVQGGGTISEWKYNEHPTPKASK</sequence>
<feature type="compositionally biased region" description="Low complexity" evidence="1">
    <location>
        <begin position="42"/>
        <end position="52"/>
    </location>
</feature>
<reference evidence="2 3" key="1">
    <citation type="submission" date="2018-06" db="EMBL/GenBank/DDBJ databases">
        <authorList>
            <consortium name="Pathogen Informatics"/>
            <person name="Doyle S."/>
        </authorList>
    </citation>
    <scope>NUCLEOTIDE SEQUENCE [LARGE SCALE GENOMIC DNA]</scope>
    <source>
        <strain evidence="2 3">NCTC10254</strain>
    </source>
</reference>
<organism evidence="2 3">
    <name type="scientific">Corynebacterium matruchotii</name>
    <dbReference type="NCBI Taxonomy" id="43768"/>
    <lineage>
        <taxon>Bacteria</taxon>
        <taxon>Bacillati</taxon>
        <taxon>Actinomycetota</taxon>
        <taxon>Actinomycetes</taxon>
        <taxon>Mycobacteriales</taxon>
        <taxon>Corynebacteriaceae</taxon>
        <taxon>Corynebacterium</taxon>
    </lineage>
</organism>
<proteinExistence type="predicted"/>
<evidence type="ECO:0000313" key="2">
    <source>
        <dbReference type="EMBL" id="SPW24558.1"/>
    </source>
</evidence>
<protein>
    <submittedName>
        <fullName evidence="2">Uncharacterized protein</fullName>
    </submittedName>
</protein>
<dbReference type="EMBL" id="UARK01000001">
    <property type="protein sequence ID" value="SPW24558.1"/>
    <property type="molecule type" value="Genomic_DNA"/>
</dbReference>